<comment type="caution">
    <text evidence="6">The sequence shown here is derived from an EMBL/GenBank/DDBJ whole genome shotgun (WGS) entry which is preliminary data.</text>
</comment>
<keyword evidence="4" id="KW-1133">Transmembrane helix</keyword>
<evidence type="ECO:0000313" key="6">
    <source>
        <dbReference type="EMBL" id="RRR76241.1"/>
    </source>
</evidence>
<gene>
    <name evidence="6" type="ORF">EI684_03380</name>
</gene>
<keyword evidence="4" id="KW-0812">Transmembrane</keyword>
<dbReference type="Gene3D" id="3.30.479.30">
    <property type="entry name" value="Band 7 domain"/>
    <property type="match status" value="1"/>
</dbReference>
<evidence type="ECO:0000313" key="7">
    <source>
        <dbReference type="Proteomes" id="UP000280307"/>
    </source>
</evidence>
<dbReference type="InterPro" id="IPR043202">
    <property type="entry name" value="Band-7_stomatin-like"/>
</dbReference>
<dbReference type="InterPro" id="IPR036013">
    <property type="entry name" value="Band_7/SPFH_dom_sf"/>
</dbReference>
<feature type="transmembrane region" description="Helical" evidence="4">
    <location>
        <begin position="90"/>
        <end position="113"/>
    </location>
</feature>
<sequence>MSLPPAVQRAARLAEDLLGTEQVEQFRMNAADFLSPRSAGESTGTRIEQMSTPLEEAAETVNRSFAQRSQAGTFTNVISPVVIPRDPRSVMWMFVAGALAIVGIMGALVAGAFDAAMEALIGSSSLALVLFGPHYWLLLVAFVGYNLWRNSFVMVPDGCQALITRFGKLERVVTAGRTSIIDPFKKVSYIVNTTREYPYNAPIREAPTSGQVNASVDLFLQFKIEDPASFIFTLGGSRGFQEKLQNAVSEVTRALIYEQKASEIYNLVGESTQNLLDTLNQQFLPAVRFVNANITHAEPSSQEYRMDLAAPEMIRVAKEAYTYQYELQVRKEQDEGDLNRELAGLHEQLSAIRAEIATYQAQIDTAREKEIYRANAYAGQLMSEAQSAARANAALLEAQALDIRAVSAATFPEILQYRYQRDILDRLEAVAGHLPQIIQAGGEEQTIDFLETARRMVGVSEEPLFGPEEVRAISGRLEEIKARIRTRNAQLSRLVADDTPPVAGHVPAQPSPPSPSA</sequence>
<feature type="region of interest" description="Disordered" evidence="3">
    <location>
        <begin position="493"/>
        <end position="517"/>
    </location>
</feature>
<dbReference type="EMBL" id="RSAS01000130">
    <property type="protein sequence ID" value="RRR76241.1"/>
    <property type="molecule type" value="Genomic_DNA"/>
</dbReference>
<evidence type="ECO:0000259" key="5">
    <source>
        <dbReference type="SMART" id="SM00244"/>
    </source>
</evidence>
<dbReference type="Proteomes" id="UP000280307">
    <property type="component" value="Unassembled WGS sequence"/>
</dbReference>
<name>A0A426U7W1_9CHLR</name>
<evidence type="ECO:0000256" key="3">
    <source>
        <dbReference type="SAM" id="MobiDB-lite"/>
    </source>
</evidence>
<keyword evidence="2" id="KW-0175">Coiled coil</keyword>
<evidence type="ECO:0000256" key="1">
    <source>
        <dbReference type="ARBA" id="ARBA00008164"/>
    </source>
</evidence>
<feature type="domain" description="Band 7" evidence="5">
    <location>
        <begin position="150"/>
        <end position="322"/>
    </location>
</feature>
<accession>A0A426U7W1</accession>
<feature type="transmembrane region" description="Helical" evidence="4">
    <location>
        <begin position="125"/>
        <end position="148"/>
    </location>
</feature>
<keyword evidence="4" id="KW-0472">Membrane</keyword>
<dbReference type="Pfam" id="PF01145">
    <property type="entry name" value="Band_7"/>
    <property type="match status" value="1"/>
</dbReference>
<dbReference type="PANTHER" id="PTHR10264:SF19">
    <property type="entry name" value="AT06885P-RELATED"/>
    <property type="match status" value="1"/>
</dbReference>
<dbReference type="AlphaFoldDB" id="A0A426U7W1"/>
<dbReference type="InterPro" id="IPR001107">
    <property type="entry name" value="Band_7"/>
</dbReference>
<dbReference type="SMART" id="SM00244">
    <property type="entry name" value="PHB"/>
    <property type="match status" value="1"/>
</dbReference>
<dbReference type="GO" id="GO:0005886">
    <property type="term" value="C:plasma membrane"/>
    <property type="evidence" value="ECO:0007669"/>
    <property type="project" value="InterPro"/>
</dbReference>
<comment type="similarity">
    <text evidence="1">Belongs to the band 7/mec-2 family.</text>
</comment>
<reference evidence="6 7" key="1">
    <citation type="submission" date="2018-12" db="EMBL/GenBank/DDBJ databases">
        <title>Genome Sequence of Candidatus Viridilinea halotolerans isolated from saline sulfide-rich spring.</title>
        <authorList>
            <person name="Grouzdev D.S."/>
            <person name="Burganskaya E.I."/>
            <person name="Krutkina M.S."/>
            <person name="Sukhacheva M.V."/>
            <person name="Gorlenko V.M."/>
        </authorList>
    </citation>
    <scope>NUCLEOTIDE SEQUENCE [LARGE SCALE GENOMIC DNA]</scope>
    <source>
        <strain evidence="6">Chok-6</strain>
    </source>
</reference>
<organism evidence="6 7">
    <name type="scientific">Candidatus Viridilinea halotolerans</name>
    <dbReference type="NCBI Taxonomy" id="2491704"/>
    <lineage>
        <taxon>Bacteria</taxon>
        <taxon>Bacillati</taxon>
        <taxon>Chloroflexota</taxon>
        <taxon>Chloroflexia</taxon>
        <taxon>Chloroflexales</taxon>
        <taxon>Chloroflexineae</taxon>
        <taxon>Oscillochloridaceae</taxon>
        <taxon>Candidatus Viridilinea</taxon>
    </lineage>
</organism>
<evidence type="ECO:0000256" key="2">
    <source>
        <dbReference type="SAM" id="Coils"/>
    </source>
</evidence>
<feature type="coiled-coil region" evidence="2">
    <location>
        <begin position="342"/>
        <end position="369"/>
    </location>
</feature>
<dbReference type="PANTHER" id="PTHR10264">
    <property type="entry name" value="BAND 7 PROTEIN-RELATED"/>
    <property type="match status" value="1"/>
</dbReference>
<protein>
    <submittedName>
        <fullName evidence="6">SPFH domain-containing protein</fullName>
    </submittedName>
</protein>
<evidence type="ECO:0000256" key="4">
    <source>
        <dbReference type="SAM" id="Phobius"/>
    </source>
</evidence>
<proteinExistence type="inferred from homology"/>
<dbReference type="SUPFAM" id="SSF117892">
    <property type="entry name" value="Band 7/SPFH domain"/>
    <property type="match status" value="1"/>
</dbReference>